<keyword evidence="1" id="KW-0472">Membrane</keyword>
<organism evidence="2 3">
    <name type="scientific">Pilimelia anulata</name>
    <dbReference type="NCBI Taxonomy" id="53371"/>
    <lineage>
        <taxon>Bacteria</taxon>
        <taxon>Bacillati</taxon>
        <taxon>Actinomycetota</taxon>
        <taxon>Actinomycetes</taxon>
        <taxon>Micromonosporales</taxon>
        <taxon>Micromonosporaceae</taxon>
        <taxon>Pilimelia</taxon>
    </lineage>
</organism>
<keyword evidence="1" id="KW-1133">Transmembrane helix</keyword>
<feature type="transmembrane region" description="Helical" evidence="1">
    <location>
        <begin position="86"/>
        <end position="106"/>
    </location>
</feature>
<name>A0A8J3BAR1_9ACTN</name>
<keyword evidence="1" id="KW-0812">Transmembrane</keyword>
<dbReference type="EMBL" id="BMQB01000004">
    <property type="protein sequence ID" value="GGJ91005.1"/>
    <property type="molecule type" value="Genomic_DNA"/>
</dbReference>
<dbReference type="RefSeq" id="WP_189169923.1">
    <property type="nucleotide sequence ID" value="NZ_BMQB01000004.1"/>
</dbReference>
<dbReference type="InterPro" id="IPR045629">
    <property type="entry name" value="DUF6232"/>
</dbReference>
<keyword evidence="3" id="KW-1185">Reference proteome</keyword>
<protein>
    <submittedName>
        <fullName evidence="2">Uncharacterized protein</fullName>
    </submittedName>
</protein>
<dbReference type="AlphaFoldDB" id="A0A8J3BAR1"/>
<dbReference type="Proteomes" id="UP000649739">
    <property type="component" value="Unassembled WGS sequence"/>
</dbReference>
<accession>A0A8J3BAR1</accession>
<sequence length="186" mass="19603">MDPNSVSPGSIDVRITKRTIHIGSAVYPLNNIALVRSTRLDPINPHGRRNRLIGWLVGGVLALGCCAAGAFGSAGGNGGDSAGANASGVVLLLVLGGYVAILGYLIRRARPLVPIFNLELVTAGSPRAVLTSVEFTVIEDLVQLIVRCIEDPPEIEVVRQVPQQLIVNLTGDMINMYGDKNVGKLA</sequence>
<evidence type="ECO:0000256" key="1">
    <source>
        <dbReference type="SAM" id="Phobius"/>
    </source>
</evidence>
<comment type="caution">
    <text evidence="2">The sequence shown here is derived from an EMBL/GenBank/DDBJ whole genome shotgun (WGS) entry which is preliminary data.</text>
</comment>
<gene>
    <name evidence="2" type="ORF">GCM10010123_21110</name>
</gene>
<evidence type="ECO:0000313" key="3">
    <source>
        <dbReference type="Proteomes" id="UP000649739"/>
    </source>
</evidence>
<proteinExistence type="predicted"/>
<evidence type="ECO:0000313" key="2">
    <source>
        <dbReference type="EMBL" id="GGJ91005.1"/>
    </source>
</evidence>
<reference evidence="2" key="1">
    <citation type="journal article" date="2014" name="Int. J. Syst. Evol. Microbiol.">
        <title>Complete genome sequence of Corynebacterium casei LMG S-19264T (=DSM 44701T), isolated from a smear-ripened cheese.</title>
        <authorList>
            <consortium name="US DOE Joint Genome Institute (JGI-PGF)"/>
            <person name="Walter F."/>
            <person name="Albersmeier A."/>
            <person name="Kalinowski J."/>
            <person name="Ruckert C."/>
        </authorList>
    </citation>
    <scope>NUCLEOTIDE SEQUENCE</scope>
    <source>
        <strain evidence="2">JCM 3090</strain>
    </source>
</reference>
<dbReference type="Pfam" id="PF19744">
    <property type="entry name" value="DUF6232"/>
    <property type="match status" value="1"/>
</dbReference>
<reference evidence="2" key="2">
    <citation type="submission" date="2020-09" db="EMBL/GenBank/DDBJ databases">
        <authorList>
            <person name="Sun Q."/>
            <person name="Ohkuma M."/>
        </authorList>
    </citation>
    <scope>NUCLEOTIDE SEQUENCE</scope>
    <source>
        <strain evidence="2">JCM 3090</strain>
    </source>
</reference>
<feature type="transmembrane region" description="Helical" evidence="1">
    <location>
        <begin position="52"/>
        <end position="74"/>
    </location>
</feature>